<dbReference type="InterPro" id="IPR036921">
    <property type="entry name" value="PurM-like_N_sf"/>
</dbReference>
<keyword evidence="2" id="KW-0547">Nucleotide-binding</keyword>
<proteinExistence type="predicted"/>
<dbReference type="SUPFAM" id="SSF82697">
    <property type="entry name" value="PurS-like"/>
    <property type="match status" value="1"/>
</dbReference>
<evidence type="ECO:0000259" key="6">
    <source>
        <dbReference type="Pfam" id="PF18076"/>
    </source>
</evidence>
<feature type="domain" description="Phosphoribosylformylglycinamidine synthase linker" evidence="5">
    <location>
        <begin position="122"/>
        <end position="171"/>
    </location>
</feature>
<feature type="non-terminal residue" evidence="7">
    <location>
        <position position="322"/>
    </location>
</feature>
<gene>
    <name evidence="7" type="ORF">METZ01_LOCUS73067</name>
</gene>
<dbReference type="PANTHER" id="PTHR10099:SF1">
    <property type="entry name" value="PHOSPHORIBOSYLFORMYLGLYCINAMIDINE SYNTHASE"/>
    <property type="match status" value="1"/>
</dbReference>
<dbReference type="Pfam" id="PF18076">
    <property type="entry name" value="FGAR-AT_N"/>
    <property type="match status" value="1"/>
</dbReference>
<dbReference type="Gene3D" id="1.10.8.750">
    <property type="entry name" value="Phosphoribosylformylglycinamidine synthase, linker domain"/>
    <property type="match status" value="1"/>
</dbReference>
<protein>
    <recommendedName>
        <fullName evidence="8">Phosphoribosylformylglycinamidine synthase linker domain-containing protein</fullName>
    </recommendedName>
</protein>
<feature type="domain" description="Phosphoribosylformylglycinamidine synthase N-terminal" evidence="6">
    <location>
        <begin position="11"/>
        <end position="93"/>
    </location>
</feature>
<evidence type="ECO:0000256" key="3">
    <source>
        <dbReference type="ARBA" id="ARBA00022755"/>
    </source>
</evidence>
<dbReference type="AlphaFoldDB" id="A0A381U187"/>
<evidence type="ECO:0000259" key="5">
    <source>
        <dbReference type="Pfam" id="PF18072"/>
    </source>
</evidence>
<keyword evidence="3" id="KW-0658">Purine biosynthesis</keyword>
<name>A0A381U187_9ZZZZ</name>
<evidence type="ECO:0000313" key="7">
    <source>
        <dbReference type="EMBL" id="SVA20213.1"/>
    </source>
</evidence>
<dbReference type="PANTHER" id="PTHR10099">
    <property type="entry name" value="PHOSPHORIBOSYLFORMYLGLYCINAMIDINE SYNTHASE"/>
    <property type="match status" value="1"/>
</dbReference>
<evidence type="ECO:0008006" key="8">
    <source>
        <dbReference type="Google" id="ProtNLM"/>
    </source>
</evidence>
<dbReference type="SUPFAM" id="SSF109736">
    <property type="entry name" value="FGAM synthase PurL, linker domain"/>
    <property type="match status" value="1"/>
</dbReference>
<evidence type="ECO:0000256" key="4">
    <source>
        <dbReference type="ARBA" id="ARBA00022840"/>
    </source>
</evidence>
<dbReference type="InterPro" id="IPR041609">
    <property type="entry name" value="PurL_linker"/>
</dbReference>
<dbReference type="GO" id="GO:0005524">
    <property type="term" value="F:ATP binding"/>
    <property type="evidence" value="ECO:0007669"/>
    <property type="project" value="UniProtKB-KW"/>
</dbReference>
<evidence type="ECO:0000256" key="2">
    <source>
        <dbReference type="ARBA" id="ARBA00022741"/>
    </source>
</evidence>
<keyword evidence="4" id="KW-0067">ATP-binding</keyword>
<feature type="non-terminal residue" evidence="7">
    <location>
        <position position="1"/>
    </location>
</feature>
<accession>A0A381U187</accession>
<dbReference type="GO" id="GO:0004642">
    <property type="term" value="F:phosphoribosylformylglycinamidine synthase activity"/>
    <property type="evidence" value="ECO:0007669"/>
    <property type="project" value="TreeGrafter"/>
</dbReference>
<dbReference type="InterPro" id="IPR036604">
    <property type="entry name" value="PurS-like_sf"/>
</dbReference>
<dbReference type="Gene3D" id="3.30.1330.10">
    <property type="entry name" value="PurM-like, N-terminal domain"/>
    <property type="match status" value="1"/>
</dbReference>
<reference evidence="7" key="1">
    <citation type="submission" date="2018-05" db="EMBL/GenBank/DDBJ databases">
        <authorList>
            <person name="Lanie J.A."/>
            <person name="Ng W.-L."/>
            <person name="Kazmierczak K.M."/>
            <person name="Andrzejewski T.M."/>
            <person name="Davidsen T.M."/>
            <person name="Wayne K.J."/>
            <person name="Tettelin H."/>
            <person name="Glass J.I."/>
            <person name="Rusch D."/>
            <person name="Podicherti R."/>
            <person name="Tsui H.-C.T."/>
            <person name="Winkler M.E."/>
        </authorList>
    </citation>
    <scope>NUCLEOTIDE SEQUENCE</scope>
</reference>
<dbReference type="SUPFAM" id="SSF55326">
    <property type="entry name" value="PurM N-terminal domain-like"/>
    <property type="match status" value="1"/>
</dbReference>
<dbReference type="GO" id="GO:0005737">
    <property type="term" value="C:cytoplasm"/>
    <property type="evidence" value="ECO:0007669"/>
    <property type="project" value="TreeGrafter"/>
</dbReference>
<dbReference type="Pfam" id="PF18072">
    <property type="entry name" value="FGAR-AT_linker"/>
    <property type="match status" value="1"/>
</dbReference>
<sequence length="322" mass="36796">MILFFDNRENIIFAVQTQKQLSNSDINKLSWLFGNSSLVDSDMIKSTYLGPRAVMVSPWSTNAVEMTQNMGINYINRIEKYIKIDRDFKEYDPMLFEKFTELNQSIFIINIDPEPINHIDNIESYNESEGLSLSKEEVNYLLNVSNEIGRKLTDSEIFGFSQVNSEHCRHKIFNGKFIIDGKEMPNSLFKMIKETSKINSNKIVSAYKDNVAFIKGPIVNQFSPTRSDIADYYKLKSFESVISLKAETHNFPTTVEPFNGAATGSGGEIRDRLAGGKGSIPMAGTAVYMTPYSRFNKYSWEKKIVKRDWLYQNPIDILIKAS</sequence>
<keyword evidence="1" id="KW-0436">Ligase</keyword>
<dbReference type="GO" id="GO:0006164">
    <property type="term" value="P:purine nucleotide biosynthetic process"/>
    <property type="evidence" value="ECO:0007669"/>
    <property type="project" value="UniProtKB-KW"/>
</dbReference>
<dbReference type="InterPro" id="IPR040707">
    <property type="entry name" value="FGAR-AT_N"/>
</dbReference>
<evidence type="ECO:0000256" key="1">
    <source>
        <dbReference type="ARBA" id="ARBA00022598"/>
    </source>
</evidence>
<dbReference type="EMBL" id="UINC01005267">
    <property type="protein sequence ID" value="SVA20213.1"/>
    <property type="molecule type" value="Genomic_DNA"/>
</dbReference>
<organism evidence="7">
    <name type="scientific">marine metagenome</name>
    <dbReference type="NCBI Taxonomy" id="408172"/>
    <lineage>
        <taxon>unclassified sequences</taxon>
        <taxon>metagenomes</taxon>
        <taxon>ecological metagenomes</taxon>
    </lineage>
</organism>